<dbReference type="OrthoDB" id="1441381at2"/>
<dbReference type="GO" id="GO:0000160">
    <property type="term" value="P:phosphorelay signal transduction system"/>
    <property type="evidence" value="ECO:0007669"/>
    <property type="project" value="InterPro"/>
</dbReference>
<evidence type="ECO:0000313" key="1">
    <source>
        <dbReference type="EMBL" id="APU69484.1"/>
    </source>
</evidence>
<dbReference type="KEGG" id="gfl:GRFL_2760"/>
<dbReference type="AlphaFoldDB" id="A0A1L7I8D1"/>
<dbReference type="Gene3D" id="1.20.120.160">
    <property type="entry name" value="HPT domain"/>
    <property type="match status" value="1"/>
</dbReference>
<sequence>MKKPSLAQIEQICQGSESCKSRIIAILKKEFPIEAATYQQNLEKGYLENCAENVHKLKHKISILGLEDAYQLAVSYEDELLEGITEKKAKFDLILDSIRQFIKTL</sequence>
<dbReference type="STRING" id="1229726.GRFL_2760"/>
<accession>A0A1L7I8D1</accession>
<evidence type="ECO:0000313" key="2">
    <source>
        <dbReference type="Proteomes" id="UP000186230"/>
    </source>
</evidence>
<dbReference type="Proteomes" id="UP000186230">
    <property type="component" value="Chromosome"/>
</dbReference>
<protein>
    <submittedName>
        <fullName evidence="1">Uncharacterized protein</fullName>
    </submittedName>
</protein>
<gene>
    <name evidence="1" type="ORF">GRFL_2760</name>
</gene>
<organism evidence="1 2">
    <name type="scientific">Christiangramia flava JLT2011</name>
    <dbReference type="NCBI Taxonomy" id="1229726"/>
    <lineage>
        <taxon>Bacteria</taxon>
        <taxon>Pseudomonadati</taxon>
        <taxon>Bacteroidota</taxon>
        <taxon>Flavobacteriia</taxon>
        <taxon>Flavobacteriales</taxon>
        <taxon>Flavobacteriaceae</taxon>
        <taxon>Christiangramia</taxon>
    </lineage>
</organism>
<keyword evidence="2" id="KW-1185">Reference proteome</keyword>
<dbReference type="InterPro" id="IPR036641">
    <property type="entry name" value="HPT_dom_sf"/>
</dbReference>
<dbReference type="SUPFAM" id="SSF47226">
    <property type="entry name" value="Histidine-containing phosphotransfer domain, HPT domain"/>
    <property type="match status" value="1"/>
</dbReference>
<dbReference type="RefSeq" id="WP_083645148.1">
    <property type="nucleotide sequence ID" value="NZ_AMRU01000015.1"/>
</dbReference>
<dbReference type="EMBL" id="CP016359">
    <property type="protein sequence ID" value="APU69484.1"/>
    <property type="molecule type" value="Genomic_DNA"/>
</dbReference>
<reference evidence="1 2" key="1">
    <citation type="submission" date="2016-07" db="EMBL/GenBank/DDBJ databases">
        <title>Multi-omics approach to identify versatile polysaccharide utilization systems of a marine flavobacterium Gramella flava.</title>
        <authorList>
            <person name="Tang K."/>
        </authorList>
    </citation>
    <scope>NUCLEOTIDE SEQUENCE [LARGE SCALE GENOMIC DNA]</scope>
    <source>
        <strain evidence="1 2">JLT2011</strain>
    </source>
</reference>
<name>A0A1L7I8D1_9FLAO</name>
<proteinExistence type="predicted"/>